<dbReference type="Proteomes" id="UP000319014">
    <property type="component" value="Unassembled WGS sequence"/>
</dbReference>
<feature type="signal peptide" evidence="1">
    <location>
        <begin position="1"/>
        <end position="24"/>
    </location>
</feature>
<evidence type="ECO:0000256" key="1">
    <source>
        <dbReference type="SAM" id="SignalP"/>
    </source>
</evidence>
<dbReference type="EMBL" id="FXTK01000015">
    <property type="protein sequence ID" value="SMO87208.1"/>
    <property type="molecule type" value="Genomic_DNA"/>
</dbReference>
<sequence>MFRTVCQATCASLLCAMLATPAMADVVVDYAGLAGSRDPGLRSDRDRRIVVAQLDRSIQELGQRYLQPGQDLRIDIVELDLAGDFEPWRSGMQDVRIMRDVTPPKIRIRYALTQNGQPIQSGEARLGDMNYLSDPRAMNDSEPLIHEKLLLRDWFKKTFG</sequence>
<keyword evidence="1" id="KW-0732">Signal</keyword>
<dbReference type="RefSeq" id="WP_185958708.1">
    <property type="nucleotide sequence ID" value="NZ_FXTK01000015.1"/>
</dbReference>
<organism evidence="2 3">
    <name type="scientific">Paracoccus laeviglucosivorans</name>
    <dbReference type="NCBI Taxonomy" id="1197861"/>
    <lineage>
        <taxon>Bacteria</taxon>
        <taxon>Pseudomonadati</taxon>
        <taxon>Pseudomonadota</taxon>
        <taxon>Alphaproteobacteria</taxon>
        <taxon>Rhodobacterales</taxon>
        <taxon>Paracoccaceae</taxon>
        <taxon>Paracoccus</taxon>
    </lineage>
</organism>
<keyword evidence="3" id="KW-1185">Reference proteome</keyword>
<name>A0A521ETC7_9RHOB</name>
<proteinExistence type="predicted"/>
<evidence type="ECO:0008006" key="4">
    <source>
        <dbReference type="Google" id="ProtNLM"/>
    </source>
</evidence>
<evidence type="ECO:0000313" key="2">
    <source>
        <dbReference type="EMBL" id="SMO87208.1"/>
    </source>
</evidence>
<accession>A0A521ETC7</accession>
<dbReference type="InterPro" id="IPR021557">
    <property type="entry name" value="DUF3016"/>
</dbReference>
<protein>
    <recommendedName>
        <fullName evidence="4">DUF3016 domain-containing protein</fullName>
    </recommendedName>
</protein>
<reference evidence="2 3" key="1">
    <citation type="submission" date="2017-05" db="EMBL/GenBank/DDBJ databases">
        <authorList>
            <person name="Varghese N."/>
            <person name="Submissions S."/>
        </authorList>
    </citation>
    <scope>NUCLEOTIDE SEQUENCE [LARGE SCALE GENOMIC DNA]</scope>
    <source>
        <strain evidence="2 3">DSM 100094</strain>
    </source>
</reference>
<feature type="chain" id="PRO_5021753391" description="DUF3016 domain-containing protein" evidence="1">
    <location>
        <begin position="25"/>
        <end position="160"/>
    </location>
</feature>
<evidence type="ECO:0000313" key="3">
    <source>
        <dbReference type="Proteomes" id="UP000319014"/>
    </source>
</evidence>
<gene>
    <name evidence="2" type="ORF">SAMN06265221_11573</name>
</gene>
<dbReference type="AlphaFoldDB" id="A0A521ETC7"/>
<dbReference type="Pfam" id="PF11454">
    <property type="entry name" value="DUF3016"/>
    <property type="match status" value="1"/>
</dbReference>